<dbReference type="RefSeq" id="WP_100992607.1">
    <property type="nucleotide sequence ID" value="NZ_CP025096.1"/>
</dbReference>
<reference evidence="2 3" key="1">
    <citation type="submission" date="2017-11" db="EMBL/GenBank/DDBJ databases">
        <title>Taxonomic description and genome sequences of Spirosoma HA7 sp. nov., isolated from pollen microhabitat of Corylus avellana.</title>
        <authorList>
            <person name="Ambika Manirajan B."/>
            <person name="Suarez C."/>
            <person name="Ratering S."/>
            <person name="Geissler-Plaum R."/>
            <person name="Cardinale M."/>
            <person name="Sylvia S."/>
        </authorList>
    </citation>
    <scope>NUCLEOTIDE SEQUENCE [LARGE SCALE GENOMIC DNA]</scope>
    <source>
        <strain evidence="2 3">HA7</strain>
    </source>
</reference>
<dbReference type="InterPro" id="IPR007138">
    <property type="entry name" value="ABM_dom"/>
</dbReference>
<dbReference type="Pfam" id="PF03992">
    <property type="entry name" value="ABM"/>
    <property type="match status" value="1"/>
</dbReference>
<dbReference type="SUPFAM" id="SSF54909">
    <property type="entry name" value="Dimeric alpha+beta barrel"/>
    <property type="match status" value="1"/>
</dbReference>
<dbReference type="OrthoDB" id="1494517at2"/>
<keyword evidence="2" id="KW-0560">Oxidoreductase</keyword>
<dbReference type="Proteomes" id="UP000232883">
    <property type="component" value="Chromosome"/>
</dbReference>
<keyword evidence="3" id="KW-1185">Reference proteome</keyword>
<sequence>MTTIDGNKKICTLINVFTVEPAKQKELFDSLVAASEQVMSKMQGYISANIHMGDDGKTVTNYAQWASLQDYQKVLTVPEVMEHLKKAAGLALEFKPVTYNTIWTDGKDD</sequence>
<dbReference type="EMBL" id="CP025096">
    <property type="protein sequence ID" value="AUD06056.1"/>
    <property type="molecule type" value="Genomic_DNA"/>
</dbReference>
<keyword evidence="2" id="KW-0503">Monooxygenase</keyword>
<proteinExistence type="predicted"/>
<dbReference type="KEGG" id="spir:CWM47_31955"/>
<protein>
    <submittedName>
        <fullName evidence="2">Antibiotic biosynthesis monooxygenase</fullName>
    </submittedName>
</protein>
<name>A0A2K8Z858_9BACT</name>
<gene>
    <name evidence="2" type="ORF">CWM47_31955</name>
</gene>
<evidence type="ECO:0000313" key="2">
    <source>
        <dbReference type="EMBL" id="AUD06056.1"/>
    </source>
</evidence>
<dbReference type="InterPro" id="IPR011008">
    <property type="entry name" value="Dimeric_a/b-barrel"/>
</dbReference>
<dbReference type="Gene3D" id="3.30.70.100">
    <property type="match status" value="1"/>
</dbReference>
<organism evidence="2 3">
    <name type="scientific">Spirosoma pollinicola</name>
    <dbReference type="NCBI Taxonomy" id="2057025"/>
    <lineage>
        <taxon>Bacteria</taxon>
        <taxon>Pseudomonadati</taxon>
        <taxon>Bacteroidota</taxon>
        <taxon>Cytophagia</taxon>
        <taxon>Cytophagales</taxon>
        <taxon>Cytophagaceae</taxon>
        <taxon>Spirosoma</taxon>
    </lineage>
</organism>
<feature type="domain" description="ABM" evidence="1">
    <location>
        <begin position="12"/>
        <end position="75"/>
    </location>
</feature>
<evidence type="ECO:0000259" key="1">
    <source>
        <dbReference type="Pfam" id="PF03992"/>
    </source>
</evidence>
<evidence type="ECO:0000313" key="3">
    <source>
        <dbReference type="Proteomes" id="UP000232883"/>
    </source>
</evidence>
<dbReference type="GO" id="GO:0004497">
    <property type="term" value="F:monooxygenase activity"/>
    <property type="evidence" value="ECO:0007669"/>
    <property type="project" value="UniProtKB-KW"/>
</dbReference>
<dbReference type="AlphaFoldDB" id="A0A2K8Z858"/>
<accession>A0A2K8Z858</accession>